<gene>
    <name evidence="11 14" type="primary">recD</name>
    <name evidence="14" type="ORF">OG308_26260</name>
</gene>
<dbReference type="Gene3D" id="1.10.10.1020">
    <property type="entry name" value="RecBCD complex, subunit RecD, N-terminal domain"/>
    <property type="match status" value="1"/>
</dbReference>
<dbReference type="InterPro" id="IPR041851">
    <property type="entry name" value="RecD_N_sf"/>
</dbReference>
<keyword evidence="3 11" id="KW-0227">DNA damage</keyword>
<keyword evidence="9 11" id="KW-0234">DNA repair</keyword>
<dbReference type="NCBIfam" id="TIGR01447">
    <property type="entry name" value="recD"/>
    <property type="match status" value="1"/>
</dbReference>
<dbReference type="RefSeq" id="WP_405147152.1">
    <property type="nucleotide sequence ID" value="NZ_CP109527.1"/>
</dbReference>
<keyword evidence="4 11" id="KW-0378">Hydrolase</keyword>
<comment type="miscellaneous">
    <text evidence="11">In the RecBCD complex, RecB has a slow 3'-5' helicase, an exonuclease activity and loads RecA onto ssDNA, RecD has a fast 5'-3' helicase activity, while RecC stimulates the ATPase and processivity of the RecB helicase and contributes to recognition of the Chi site.</text>
</comment>
<organism evidence="14 15">
    <name type="scientific">Nocardia salmonicida</name>
    <dbReference type="NCBI Taxonomy" id="53431"/>
    <lineage>
        <taxon>Bacteria</taxon>
        <taxon>Bacillati</taxon>
        <taxon>Actinomycetota</taxon>
        <taxon>Actinomycetes</taxon>
        <taxon>Mycobacteriales</taxon>
        <taxon>Nocardiaceae</taxon>
        <taxon>Nocardia</taxon>
    </lineage>
</organism>
<evidence type="ECO:0000256" key="11">
    <source>
        <dbReference type="HAMAP-Rule" id="MF_01487"/>
    </source>
</evidence>
<dbReference type="PANTHER" id="PTHR43788">
    <property type="entry name" value="DNA2/NAM7 HELICASE FAMILY MEMBER"/>
    <property type="match status" value="1"/>
</dbReference>
<comment type="catalytic activity">
    <reaction evidence="11">
        <text>ATP + H2O = ADP + phosphate + H(+)</text>
        <dbReference type="Rhea" id="RHEA:13065"/>
        <dbReference type="ChEBI" id="CHEBI:15377"/>
        <dbReference type="ChEBI" id="CHEBI:15378"/>
        <dbReference type="ChEBI" id="CHEBI:30616"/>
        <dbReference type="ChEBI" id="CHEBI:43474"/>
        <dbReference type="ChEBI" id="CHEBI:456216"/>
        <dbReference type="EC" id="5.6.2.3"/>
    </reaction>
</comment>
<comment type="function">
    <text evidence="11">A helicase/nuclease that prepares dsDNA breaks (DSB) for recombinational DNA repair. Binds to DSBs and unwinds DNA via a highly rapid and processive ATP-dependent bidirectional helicase activity. Unwinds dsDNA until it encounters a Chi (crossover hotspot instigator) sequence from the 3' direction. Cuts ssDNA a few nucleotides 3' to the Chi site. The properties and activities of the enzyme are changed at Chi. The Chi-altered holoenzyme produces a long 3'-ssDNA overhang and facilitates RecA-binding to the ssDNA for homologous DNA recombination and repair. Holoenzyme degrades any linearized DNA that is unable to undergo homologous recombination. In the holoenzyme this subunit has ssDNA-dependent ATPase and 5'-3' helicase activity. When added to pre-assembled RecBC greatly stimulates nuclease activity and augments holoenzyme processivity. Negatively regulates the RecA-loading ability of RecBCD.</text>
</comment>
<comment type="similarity">
    <text evidence="11">Belongs to the RecD family.</text>
</comment>
<reference evidence="14 15" key="1">
    <citation type="submission" date="2022-10" db="EMBL/GenBank/DDBJ databases">
        <title>The complete genomes of actinobacterial strains from the NBC collection.</title>
        <authorList>
            <person name="Joergensen T.S."/>
            <person name="Alvarez Arevalo M."/>
            <person name="Sterndorff E.B."/>
            <person name="Faurdal D."/>
            <person name="Vuksanovic O."/>
            <person name="Mourched A.-S."/>
            <person name="Charusanti P."/>
            <person name="Shaw S."/>
            <person name="Blin K."/>
            <person name="Weber T."/>
        </authorList>
    </citation>
    <scope>NUCLEOTIDE SEQUENCE [LARGE SCALE GENOMIC DNA]</scope>
    <source>
        <strain evidence="14 15">NBC_01413</strain>
    </source>
</reference>
<evidence type="ECO:0000256" key="3">
    <source>
        <dbReference type="ARBA" id="ARBA00022763"/>
    </source>
</evidence>
<dbReference type="InterPro" id="IPR006344">
    <property type="entry name" value="RecD"/>
</dbReference>
<dbReference type="Proteomes" id="UP001621418">
    <property type="component" value="Chromosome"/>
</dbReference>
<keyword evidence="5 11" id="KW-0347">Helicase</keyword>
<dbReference type="Gene3D" id="3.40.50.300">
    <property type="entry name" value="P-loop containing nucleotide triphosphate hydrolases"/>
    <property type="match status" value="3"/>
</dbReference>
<keyword evidence="8 11" id="KW-0238">DNA-binding</keyword>
<feature type="binding site" evidence="11">
    <location>
        <begin position="199"/>
        <end position="206"/>
    </location>
    <ligand>
        <name>ATP</name>
        <dbReference type="ChEBI" id="CHEBI:30616"/>
    </ligand>
</feature>
<keyword evidence="7 11" id="KW-0067">ATP-binding</keyword>
<dbReference type="SUPFAM" id="SSF52540">
    <property type="entry name" value="P-loop containing nucleoside triphosphate hydrolases"/>
    <property type="match status" value="1"/>
</dbReference>
<evidence type="ECO:0000256" key="9">
    <source>
        <dbReference type="ARBA" id="ARBA00023204"/>
    </source>
</evidence>
<evidence type="ECO:0000256" key="5">
    <source>
        <dbReference type="ARBA" id="ARBA00022806"/>
    </source>
</evidence>
<dbReference type="InterPro" id="IPR049550">
    <property type="entry name" value="RecD_N"/>
</dbReference>
<keyword evidence="1 11" id="KW-0540">Nuclease</keyword>
<dbReference type="EMBL" id="CP109527">
    <property type="protein sequence ID" value="WTY34789.1"/>
    <property type="molecule type" value="Genomic_DNA"/>
</dbReference>
<evidence type="ECO:0000256" key="4">
    <source>
        <dbReference type="ARBA" id="ARBA00022801"/>
    </source>
</evidence>
<keyword evidence="6 11" id="KW-0269">Exonuclease</keyword>
<feature type="domain" description="UvrD-like helicase C-terminal" evidence="12">
    <location>
        <begin position="569"/>
        <end position="616"/>
    </location>
</feature>
<evidence type="ECO:0000256" key="6">
    <source>
        <dbReference type="ARBA" id="ARBA00022839"/>
    </source>
</evidence>
<evidence type="ECO:0000259" key="13">
    <source>
        <dbReference type="Pfam" id="PF21185"/>
    </source>
</evidence>
<dbReference type="CDD" id="cd18809">
    <property type="entry name" value="SF1_C_RecD"/>
    <property type="match status" value="1"/>
</dbReference>
<dbReference type="EC" id="5.6.2.3" evidence="11"/>
<name>A0ABZ1N4B9_9NOCA</name>
<dbReference type="PANTHER" id="PTHR43788:SF6">
    <property type="entry name" value="DNA HELICASE B"/>
    <property type="match status" value="1"/>
</dbReference>
<dbReference type="Pfam" id="PF13538">
    <property type="entry name" value="UvrD_C_2"/>
    <property type="match status" value="1"/>
</dbReference>
<evidence type="ECO:0000259" key="12">
    <source>
        <dbReference type="Pfam" id="PF13538"/>
    </source>
</evidence>
<accession>A0ABZ1N4B9</accession>
<evidence type="ECO:0000256" key="10">
    <source>
        <dbReference type="ARBA" id="ARBA00023235"/>
    </source>
</evidence>
<evidence type="ECO:0000256" key="7">
    <source>
        <dbReference type="ARBA" id="ARBA00022840"/>
    </source>
</evidence>
<dbReference type="InterPro" id="IPR050534">
    <property type="entry name" value="Coronavir_polyprotein_1ab"/>
</dbReference>
<evidence type="ECO:0000313" key="14">
    <source>
        <dbReference type="EMBL" id="WTY34789.1"/>
    </source>
</evidence>
<dbReference type="InterPro" id="IPR027417">
    <property type="entry name" value="P-loop_NTPase"/>
</dbReference>
<sequence length="644" mass="68722">MTSIQVAQRGTGLLRVFNEAGVLSAADVHVAVRLGRMGREDSEDVLFVAALAVRAVRSGSVCLELARMREIGIDADETRDGATGIDPATLPWPDIDRVLTALRRSPLIRGGQSGPLRPLRLVEADAEGGALLYLDRYYQQEQTLRRVLTERSADHPAIDTELVRAQLDRLFADPLGDGPDRQRLAAALAATHWTTVVAGGPGTGKTHTIARILALLTAHRDASPKLPALRIALAAPTGKAAARLQEAVREQAAVLGLPELTASTLHRLLGWQRGRTTRFRHHEHNRLPYDVVVVDETSMVSLTMMSHLFSALRPDTRLVLVGDPDQLASVDAGAVLADLVAGPVSGAPNRALREVLGEVELPEVVDPSSSAASVPGAQAPSLTDLEQRRLQGGIVRLTRGRRFGGRIADLAVAVRAGDADTALAILRAGGDDVSLCAPDDTRAVRADVTTAALAVTAAAEAGDASGALTALESHRLLCAHRQGPFGVERWDRMAAEWAAAGGAGPEGPQSVWYPGQPLLVTANDHEARIYNGDTGVIIRRPDGSLRAALQRGSEPYLVHPTQFPAVVTVFAMTIHRSQGSQYDTVSVVLPEPESTLLTRELLYTAITRARTHVRIIGTEDSIRAAIGRRVLRASGLSRTVAPQE</sequence>
<evidence type="ECO:0000256" key="1">
    <source>
        <dbReference type="ARBA" id="ARBA00022722"/>
    </source>
</evidence>
<proteinExistence type="inferred from homology"/>
<dbReference type="CDD" id="cd17933">
    <property type="entry name" value="DEXSc_RecD-like"/>
    <property type="match status" value="1"/>
</dbReference>
<evidence type="ECO:0000256" key="2">
    <source>
        <dbReference type="ARBA" id="ARBA00022741"/>
    </source>
</evidence>
<dbReference type="InterPro" id="IPR027785">
    <property type="entry name" value="UvrD-like_helicase_C"/>
</dbReference>
<dbReference type="HAMAP" id="MF_01487">
    <property type="entry name" value="RecD"/>
    <property type="match status" value="1"/>
</dbReference>
<keyword evidence="10 11" id="KW-0413">Isomerase</keyword>
<dbReference type="Pfam" id="PF21185">
    <property type="entry name" value="RecD_N"/>
    <property type="match status" value="1"/>
</dbReference>
<dbReference type="Pfam" id="PF13245">
    <property type="entry name" value="AAA_19"/>
    <property type="match status" value="1"/>
</dbReference>
<feature type="domain" description="RecBCD enzyme subunit RecD N-terminal" evidence="13">
    <location>
        <begin position="19"/>
        <end position="122"/>
    </location>
</feature>
<evidence type="ECO:0000313" key="15">
    <source>
        <dbReference type="Proteomes" id="UP001621418"/>
    </source>
</evidence>
<keyword evidence="15" id="KW-1185">Reference proteome</keyword>
<comment type="subunit">
    <text evidence="11">Heterotrimer of RecB, RecC and RecD. All subunits contribute to DNA-binding.</text>
</comment>
<protein>
    <recommendedName>
        <fullName evidence="11">RecBCD enzyme subunit RecD</fullName>
        <ecNumber evidence="11">5.6.2.3</ecNumber>
    </recommendedName>
    <alternativeName>
        <fullName evidence="11">DNA 5'-3' helicase subunit RecD</fullName>
    </alternativeName>
    <alternativeName>
        <fullName evidence="11">Exonuclease V subunit RecD</fullName>
        <shortName evidence="11">ExoV subunit RecD</shortName>
    </alternativeName>
    <alternativeName>
        <fullName evidence="11">Helicase/nuclease RecBCD subunit RecD</fullName>
    </alternativeName>
</protein>
<dbReference type="GO" id="GO:0008854">
    <property type="term" value="F:exodeoxyribonuclease V activity"/>
    <property type="evidence" value="ECO:0007669"/>
    <property type="project" value="UniProtKB-EC"/>
</dbReference>
<evidence type="ECO:0000256" key="8">
    <source>
        <dbReference type="ARBA" id="ARBA00023125"/>
    </source>
</evidence>
<keyword evidence="2 11" id="KW-0547">Nucleotide-binding</keyword>